<sequence length="232" mass="25589">MSTHINAKKGDIAESVLLPGDPLRAKWIAETFLENPICYNEVRGMFGYTGTYKDKKISVQGSGMGIPSAMIYYHELINDFGVKNMIRVGSAGSYQKDVTIRDIVLAMAASTTSGINNCRFINADYSPTANFDLFMKAAVYAKEHKIPIKAGNVLSSDEFYEDDPDAYKKWAEFGVLCVEMEASGLYTVAAKYNVKALAILTISDSLITGERTTSLERETSFRQMIEIALGVL</sequence>
<dbReference type="NCBIfam" id="TIGR00107">
    <property type="entry name" value="deoD"/>
    <property type="match status" value="1"/>
</dbReference>
<comment type="catalytic activity">
    <reaction evidence="5">
        <text>uridine + phosphate = alpha-D-ribose 1-phosphate + uracil</text>
        <dbReference type="Rhea" id="RHEA:24388"/>
        <dbReference type="ChEBI" id="CHEBI:16704"/>
        <dbReference type="ChEBI" id="CHEBI:17568"/>
        <dbReference type="ChEBI" id="CHEBI:43474"/>
        <dbReference type="ChEBI" id="CHEBI:57720"/>
        <dbReference type="EC" id="2.4.2.3"/>
    </reaction>
</comment>
<dbReference type="HAMAP" id="MF_01627">
    <property type="entry name" value="Pur_nucleosid_phosp"/>
    <property type="match status" value="1"/>
</dbReference>
<dbReference type="PANTHER" id="PTHR43691:SF11">
    <property type="entry name" value="FI09636P-RELATED"/>
    <property type="match status" value="1"/>
</dbReference>
<name>A0ABV2SUR5_9FLAO</name>
<evidence type="ECO:0000256" key="4">
    <source>
        <dbReference type="ARBA" id="ARBA00022679"/>
    </source>
</evidence>
<feature type="domain" description="Nucleoside phosphorylase" evidence="6">
    <location>
        <begin position="16"/>
        <end position="218"/>
    </location>
</feature>
<evidence type="ECO:0000256" key="1">
    <source>
        <dbReference type="ARBA" id="ARBA00011888"/>
    </source>
</evidence>
<evidence type="ECO:0000313" key="7">
    <source>
        <dbReference type="EMBL" id="MET6990877.1"/>
    </source>
</evidence>
<dbReference type="Pfam" id="PF01048">
    <property type="entry name" value="PNP_UDP_1"/>
    <property type="match status" value="1"/>
</dbReference>
<keyword evidence="4 7" id="KW-0808">Transferase</keyword>
<dbReference type="Proteomes" id="UP001549799">
    <property type="component" value="Unassembled WGS sequence"/>
</dbReference>
<evidence type="ECO:0000256" key="2">
    <source>
        <dbReference type="ARBA" id="ARBA00021980"/>
    </source>
</evidence>
<dbReference type="NCBIfam" id="NF004489">
    <property type="entry name" value="PRK05819.1"/>
    <property type="match status" value="1"/>
</dbReference>
<dbReference type="InterPro" id="IPR004402">
    <property type="entry name" value="DeoD-type"/>
</dbReference>
<dbReference type="Gene3D" id="3.40.50.1580">
    <property type="entry name" value="Nucleoside phosphorylase domain"/>
    <property type="match status" value="1"/>
</dbReference>
<dbReference type="CDD" id="cd09006">
    <property type="entry name" value="PNP_EcPNPI-like"/>
    <property type="match status" value="1"/>
</dbReference>
<dbReference type="InterPro" id="IPR000845">
    <property type="entry name" value="Nucleoside_phosphorylase_d"/>
</dbReference>
<organism evidence="7 8">
    <name type="scientific">Sediminicola arcticus</name>
    <dbReference type="NCBI Taxonomy" id="1574308"/>
    <lineage>
        <taxon>Bacteria</taxon>
        <taxon>Pseudomonadati</taxon>
        <taxon>Bacteroidota</taxon>
        <taxon>Flavobacteriia</taxon>
        <taxon>Flavobacteriales</taxon>
        <taxon>Flavobacteriaceae</taxon>
        <taxon>Sediminicola</taxon>
    </lineage>
</organism>
<dbReference type="EC" id="2.4.2.3" evidence="1"/>
<evidence type="ECO:0000256" key="5">
    <source>
        <dbReference type="ARBA" id="ARBA00048447"/>
    </source>
</evidence>
<dbReference type="SUPFAM" id="SSF53167">
    <property type="entry name" value="Purine and uridine phosphorylases"/>
    <property type="match status" value="1"/>
</dbReference>
<evidence type="ECO:0000259" key="6">
    <source>
        <dbReference type="Pfam" id="PF01048"/>
    </source>
</evidence>
<dbReference type="PANTHER" id="PTHR43691">
    <property type="entry name" value="URIDINE PHOSPHORYLASE"/>
    <property type="match status" value="1"/>
</dbReference>
<accession>A0ABV2SUR5</accession>
<dbReference type="GO" id="GO:0004731">
    <property type="term" value="F:purine-nucleoside phosphorylase activity"/>
    <property type="evidence" value="ECO:0007669"/>
    <property type="project" value="UniProtKB-EC"/>
</dbReference>
<dbReference type="InterPro" id="IPR035994">
    <property type="entry name" value="Nucleoside_phosphorylase_sf"/>
</dbReference>
<keyword evidence="8" id="KW-1185">Reference proteome</keyword>
<evidence type="ECO:0000256" key="3">
    <source>
        <dbReference type="ARBA" id="ARBA00022676"/>
    </source>
</evidence>
<evidence type="ECO:0000313" key="8">
    <source>
        <dbReference type="Proteomes" id="UP001549799"/>
    </source>
</evidence>
<protein>
    <recommendedName>
        <fullName evidence="2">Uridine phosphorylase</fullName>
        <ecNumber evidence="1">2.4.2.3</ecNumber>
    </recommendedName>
</protein>
<dbReference type="RefSeq" id="WP_354615277.1">
    <property type="nucleotide sequence ID" value="NZ_JBEXAE010000004.1"/>
</dbReference>
<dbReference type="EMBL" id="JBEXAE010000004">
    <property type="protein sequence ID" value="MET6990877.1"/>
    <property type="molecule type" value="Genomic_DNA"/>
</dbReference>
<proteinExistence type="inferred from homology"/>
<gene>
    <name evidence="7" type="primary">deoD</name>
    <name evidence="7" type="ORF">ABXZ36_09485</name>
</gene>
<reference evidence="7 8" key="1">
    <citation type="submission" date="2024-07" db="EMBL/GenBank/DDBJ databases">
        <title>The genome sequence of type strain Sediminicola arcticus GDMCC 1.2805.</title>
        <authorList>
            <person name="Liu Y."/>
        </authorList>
    </citation>
    <scope>NUCLEOTIDE SEQUENCE [LARGE SCALE GENOMIC DNA]</scope>
    <source>
        <strain evidence="7 8">GDMCC 1.2805</strain>
    </source>
</reference>
<keyword evidence="3 7" id="KW-0328">Glycosyltransferase</keyword>
<comment type="caution">
    <text evidence="7">The sequence shown here is derived from an EMBL/GenBank/DDBJ whole genome shotgun (WGS) entry which is preliminary data.</text>
</comment>